<gene>
    <name evidence="1" type="ORF">CQW23_10077</name>
</gene>
<dbReference type="Proteomes" id="UP000224567">
    <property type="component" value="Unassembled WGS sequence"/>
</dbReference>
<dbReference type="GO" id="GO:0010078">
    <property type="term" value="P:maintenance of root meristem identity"/>
    <property type="evidence" value="ECO:0007669"/>
    <property type="project" value="TreeGrafter"/>
</dbReference>
<dbReference type="EMBL" id="MLFT02000004">
    <property type="protein sequence ID" value="PHT50330.1"/>
    <property type="molecule type" value="Genomic_DNA"/>
</dbReference>
<dbReference type="AlphaFoldDB" id="A0A2G2WYP9"/>
<dbReference type="GO" id="GO:0005634">
    <property type="term" value="C:nucleus"/>
    <property type="evidence" value="ECO:0007669"/>
    <property type="project" value="TreeGrafter"/>
</dbReference>
<reference evidence="2" key="2">
    <citation type="journal article" date="2017" name="J. Anim. Genet.">
        <title>Multiple reference genome sequences of hot pepper reveal the massive evolution of plant disease resistance genes by retroduplication.</title>
        <authorList>
            <person name="Kim S."/>
            <person name="Park J."/>
            <person name="Yeom S.-I."/>
            <person name="Kim Y.-M."/>
            <person name="Seo E."/>
            <person name="Kim K.-T."/>
            <person name="Kim M.-S."/>
            <person name="Lee J.M."/>
            <person name="Cheong K."/>
            <person name="Shin H.-S."/>
            <person name="Kim S.-B."/>
            <person name="Han K."/>
            <person name="Lee J."/>
            <person name="Park M."/>
            <person name="Lee H.-A."/>
            <person name="Lee H.-Y."/>
            <person name="Lee Y."/>
            <person name="Oh S."/>
            <person name="Lee J.H."/>
            <person name="Choi E."/>
            <person name="Choi E."/>
            <person name="Lee S.E."/>
            <person name="Jeon J."/>
            <person name="Kim H."/>
            <person name="Choi G."/>
            <person name="Song H."/>
            <person name="Lee J."/>
            <person name="Lee S.-C."/>
            <person name="Kwon J.-K."/>
            <person name="Lee H.-Y."/>
            <person name="Koo N."/>
            <person name="Hong Y."/>
            <person name="Kim R.W."/>
            <person name="Kang W.-H."/>
            <person name="Huh J.H."/>
            <person name="Kang B.-C."/>
            <person name="Yang T.-J."/>
            <person name="Lee Y.-H."/>
            <person name="Bennetzen J.L."/>
            <person name="Choi D."/>
        </authorList>
    </citation>
    <scope>NUCLEOTIDE SEQUENCE [LARGE SCALE GENOMIC DNA]</scope>
    <source>
        <strain evidence="2">cv. PBC81</strain>
    </source>
</reference>
<dbReference type="GO" id="GO:0010492">
    <property type="term" value="P:maintenance of shoot apical meristem identity"/>
    <property type="evidence" value="ECO:0007669"/>
    <property type="project" value="TreeGrafter"/>
</dbReference>
<evidence type="ECO:0000313" key="1">
    <source>
        <dbReference type="EMBL" id="PHT50330.1"/>
    </source>
</evidence>
<reference evidence="1 2" key="1">
    <citation type="journal article" date="2017" name="Genome Biol.">
        <title>New reference genome sequences of hot pepper reveal the massive evolution of plant disease-resistance genes by retroduplication.</title>
        <authorList>
            <person name="Kim S."/>
            <person name="Park J."/>
            <person name="Yeom S.I."/>
            <person name="Kim Y.M."/>
            <person name="Seo E."/>
            <person name="Kim K.T."/>
            <person name="Kim M.S."/>
            <person name="Lee J.M."/>
            <person name="Cheong K."/>
            <person name="Shin H.S."/>
            <person name="Kim S.B."/>
            <person name="Han K."/>
            <person name="Lee J."/>
            <person name="Park M."/>
            <person name="Lee H.A."/>
            <person name="Lee H.Y."/>
            <person name="Lee Y."/>
            <person name="Oh S."/>
            <person name="Lee J.H."/>
            <person name="Choi E."/>
            <person name="Choi E."/>
            <person name="Lee S.E."/>
            <person name="Jeon J."/>
            <person name="Kim H."/>
            <person name="Choi G."/>
            <person name="Song H."/>
            <person name="Lee J."/>
            <person name="Lee S.C."/>
            <person name="Kwon J.K."/>
            <person name="Lee H.Y."/>
            <person name="Koo N."/>
            <person name="Hong Y."/>
            <person name="Kim R.W."/>
            <person name="Kang W.H."/>
            <person name="Huh J.H."/>
            <person name="Kang B.C."/>
            <person name="Yang T.J."/>
            <person name="Lee Y.H."/>
            <person name="Bennetzen J.L."/>
            <person name="Choi D."/>
        </authorList>
    </citation>
    <scope>NUCLEOTIDE SEQUENCE [LARGE SCALE GENOMIC DNA]</scope>
    <source>
        <strain evidence="2">cv. PBC81</strain>
    </source>
</reference>
<organism evidence="1 2">
    <name type="scientific">Capsicum baccatum</name>
    <name type="common">Peruvian pepper</name>
    <dbReference type="NCBI Taxonomy" id="33114"/>
    <lineage>
        <taxon>Eukaryota</taxon>
        <taxon>Viridiplantae</taxon>
        <taxon>Streptophyta</taxon>
        <taxon>Embryophyta</taxon>
        <taxon>Tracheophyta</taxon>
        <taxon>Spermatophyta</taxon>
        <taxon>Magnoliopsida</taxon>
        <taxon>eudicotyledons</taxon>
        <taxon>Gunneridae</taxon>
        <taxon>Pentapetalae</taxon>
        <taxon>asterids</taxon>
        <taxon>lamiids</taxon>
        <taxon>Solanales</taxon>
        <taxon>Solanaceae</taxon>
        <taxon>Solanoideae</taxon>
        <taxon>Capsiceae</taxon>
        <taxon>Capsicum</taxon>
    </lineage>
</organism>
<protein>
    <submittedName>
        <fullName evidence="1">Uncharacterized protein</fullName>
    </submittedName>
</protein>
<name>A0A2G2WYP9_CAPBA</name>
<dbReference type="STRING" id="33114.A0A2G2WYP9"/>
<dbReference type="InterPro" id="IPR004082">
    <property type="entry name" value="OBERON"/>
</dbReference>
<proteinExistence type="predicted"/>
<accession>A0A2G2WYP9</accession>
<evidence type="ECO:0000313" key="2">
    <source>
        <dbReference type="Proteomes" id="UP000224567"/>
    </source>
</evidence>
<dbReference type="GO" id="GO:0010468">
    <property type="term" value="P:regulation of gene expression"/>
    <property type="evidence" value="ECO:0007669"/>
    <property type="project" value="TreeGrafter"/>
</dbReference>
<comment type="caution">
    <text evidence="1">The sequence shown here is derived from an EMBL/GenBank/DDBJ whole genome shotgun (WGS) entry which is preliminary data.</text>
</comment>
<dbReference type="GO" id="GO:0010071">
    <property type="term" value="P:root meristem specification"/>
    <property type="evidence" value="ECO:0007669"/>
    <property type="project" value="TreeGrafter"/>
</dbReference>
<sequence>MRRNLSALTTLKGNLSDRNNPLIEECGWRKSTFSESVPLMDQILQEFPDEAVKSTKEYLRSLIAIPEKKDFLVSLQSRFTCIVQRDGVSKLIKDLEYVQKVFCGSEDFKGKELDTITYGLHKKLEKKKISPLDAYDFIFHFLKYMDGLSLFLSSNFPASITLFAKSSFNIMGSSNGRKGMITIDHHQDDAKDLSEFDKIIGDECSAIKERSVPQGKENI</sequence>
<dbReference type="PANTHER" id="PTHR21736:SF40">
    <property type="entry name" value="OBERON-LIKE PHD FINGER DOMAIN-CONTAINING PROTEIN"/>
    <property type="match status" value="1"/>
</dbReference>
<dbReference type="PANTHER" id="PTHR21736">
    <property type="entry name" value="VERNALIZATION-INSENSITIVE PROTEIN 3"/>
    <property type="match status" value="1"/>
</dbReference>
<keyword evidence="2" id="KW-1185">Reference proteome</keyword>